<dbReference type="Pfam" id="PF02798">
    <property type="entry name" value="GST_N"/>
    <property type="match status" value="1"/>
</dbReference>
<organism evidence="4 5">
    <name type="scientific">Clavelina lepadiformis</name>
    <name type="common">Light-bulb sea squirt</name>
    <name type="synonym">Ascidia lepadiformis</name>
    <dbReference type="NCBI Taxonomy" id="159417"/>
    <lineage>
        <taxon>Eukaryota</taxon>
        <taxon>Metazoa</taxon>
        <taxon>Chordata</taxon>
        <taxon>Tunicata</taxon>
        <taxon>Ascidiacea</taxon>
        <taxon>Aplousobranchia</taxon>
        <taxon>Clavelinidae</taxon>
        <taxon>Clavelina</taxon>
    </lineage>
</organism>
<reference evidence="4 5" key="1">
    <citation type="submission" date="2024-02" db="EMBL/GenBank/DDBJ databases">
        <authorList>
            <person name="Daric V."/>
            <person name="Darras S."/>
        </authorList>
    </citation>
    <scope>NUCLEOTIDE SEQUENCE [LARGE SCALE GENOMIC DNA]</scope>
</reference>
<accession>A0ABP0F3W3</accession>
<dbReference type="InterPro" id="IPR010987">
    <property type="entry name" value="Glutathione-S-Trfase_C-like"/>
</dbReference>
<keyword evidence="5" id="KW-1185">Reference proteome</keyword>
<dbReference type="SFLD" id="SFLDS00019">
    <property type="entry name" value="Glutathione_Transferase_(cytos"/>
    <property type="match status" value="1"/>
</dbReference>
<dbReference type="Gene3D" id="3.40.30.10">
    <property type="entry name" value="Glutaredoxin"/>
    <property type="match status" value="1"/>
</dbReference>
<dbReference type="SUPFAM" id="SSF52833">
    <property type="entry name" value="Thioredoxin-like"/>
    <property type="match status" value="1"/>
</dbReference>
<evidence type="ECO:0000313" key="5">
    <source>
        <dbReference type="Proteomes" id="UP001642483"/>
    </source>
</evidence>
<dbReference type="PANTHER" id="PTHR11571">
    <property type="entry name" value="GLUTATHIONE S-TRANSFERASE"/>
    <property type="match status" value="1"/>
</dbReference>
<feature type="domain" description="GST N-terminal" evidence="2">
    <location>
        <begin position="2"/>
        <end position="79"/>
    </location>
</feature>
<dbReference type="Pfam" id="PF14497">
    <property type="entry name" value="GST_C_3"/>
    <property type="match status" value="1"/>
</dbReference>
<dbReference type="SFLD" id="SFLDG01205">
    <property type="entry name" value="AMPS.1"/>
    <property type="match status" value="1"/>
</dbReference>
<dbReference type="Proteomes" id="UP001642483">
    <property type="component" value="Unassembled WGS sequence"/>
</dbReference>
<dbReference type="CDD" id="cd03039">
    <property type="entry name" value="GST_N_Sigma_like"/>
    <property type="match status" value="1"/>
</dbReference>
<feature type="domain" description="GST C-terminal" evidence="3">
    <location>
        <begin position="65"/>
        <end position="201"/>
    </location>
</feature>
<dbReference type="PROSITE" id="PS50405">
    <property type="entry name" value="GST_CTER"/>
    <property type="match status" value="1"/>
</dbReference>
<name>A0ABP0F3W3_CLALP</name>
<dbReference type="InterPro" id="IPR050213">
    <property type="entry name" value="GST_superfamily"/>
</dbReference>
<dbReference type="InterPro" id="IPR040079">
    <property type="entry name" value="Glutathione_S-Trfase"/>
</dbReference>
<dbReference type="InterPro" id="IPR036282">
    <property type="entry name" value="Glutathione-S-Trfase_C_sf"/>
</dbReference>
<gene>
    <name evidence="4" type="ORF">CVLEPA_LOCUS4113</name>
</gene>
<evidence type="ECO:0000259" key="2">
    <source>
        <dbReference type="PROSITE" id="PS50404"/>
    </source>
</evidence>
<evidence type="ECO:0000313" key="4">
    <source>
        <dbReference type="EMBL" id="CAK8674411.1"/>
    </source>
</evidence>
<dbReference type="PROSITE" id="PS50404">
    <property type="entry name" value="GST_NTER"/>
    <property type="match status" value="1"/>
</dbReference>
<dbReference type="SUPFAM" id="SSF47616">
    <property type="entry name" value="GST C-terminal domain-like"/>
    <property type="match status" value="1"/>
</dbReference>
<sequence length="201" mass="22858">MPTYKLVYFDGRGRAELARMLFAEAGVKYEDFRVKENWATEKPKTPFGKLPVLTVDGGESLAESGAIVRYLAREFDLDGGSSIYAAQADMIHTAVIDLANDFPYFEEDKAKLAERVKTLEEKKANLVFEKIEERLKASGSQFLVARKLTYADIAVASFVDAFKDFDDSFIKKFPCLDALQQRIASRPNIKKWFDNRPKTMF</sequence>
<comment type="caution">
    <text evidence="4">The sequence shown here is derived from an EMBL/GenBank/DDBJ whole genome shotgun (WGS) entry which is preliminary data.</text>
</comment>
<dbReference type="Gene3D" id="1.20.1050.10">
    <property type="match status" value="1"/>
</dbReference>
<dbReference type="SFLD" id="SFLDG00363">
    <property type="entry name" value="AMPS_(cytGST):_Alpha-__Mu-__Pi"/>
    <property type="match status" value="1"/>
</dbReference>
<evidence type="ECO:0000259" key="3">
    <source>
        <dbReference type="PROSITE" id="PS50405"/>
    </source>
</evidence>
<dbReference type="EC" id="2.5.1.18" evidence="1"/>
<protein>
    <recommendedName>
        <fullName evidence="1">glutathione transferase</fullName>
        <ecNumber evidence="1">2.5.1.18</ecNumber>
    </recommendedName>
</protein>
<dbReference type="InterPro" id="IPR004046">
    <property type="entry name" value="GST_C"/>
</dbReference>
<dbReference type="CDD" id="cd03192">
    <property type="entry name" value="GST_C_Sigma_like"/>
    <property type="match status" value="1"/>
</dbReference>
<dbReference type="InterPro" id="IPR036249">
    <property type="entry name" value="Thioredoxin-like_sf"/>
</dbReference>
<evidence type="ECO:0000256" key="1">
    <source>
        <dbReference type="ARBA" id="ARBA00012452"/>
    </source>
</evidence>
<dbReference type="PANTHER" id="PTHR11571:SF150">
    <property type="entry name" value="GLUTATHIONE S-TRANSFERASE"/>
    <property type="match status" value="1"/>
</dbReference>
<proteinExistence type="predicted"/>
<dbReference type="InterPro" id="IPR004045">
    <property type="entry name" value="Glutathione_S-Trfase_N"/>
</dbReference>
<dbReference type="EMBL" id="CAWYQH010000013">
    <property type="protein sequence ID" value="CAK8674411.1"/>
    <property type="molecule type" value="Genomic_DNA"/>
</dbReference>